<keyword evidence="3" id="KW-1185">Reference proteome</keyword>
<organism evidence="2 3">
    <name type="scientific">Bradyrhizobium sacchari</name>
    <dbReference type="NCBI Taxonomy" id="1399419"/>
    <lineage>
        <taxon>Bacteria</taxon>
        <taxon>Pseudomonadati</taxon>
        <taxon>Pseudomonadota</taxon>
        <taxon>Alphaproteobacteria</taxon>
        <taxon>Hyphomicrobiales</taxon>
        <taxon>Nitrobacteraceae</taxon>
        <taxon>Bradyrhizobium</taxon>
    </lineage>
</organism>
<name>A0A560KK62_9BRAD</name>
<dbReference type="Proteomes" id="UP000315914">
    <property type="component" value="Unassembled WGS sequence"/>
</dbReference>
<dbReference type="AlphaFoldDB" id="A0A560KK62"/>
<reference evidence="2 3" key="1">
    <citation type="submission" date="2019-06" db="EMBL/GenBank/DDBJ databases">
        <title>Genomic Encyclopedia of Type Strains, Phase IV (KMG-V): Genome sequencing to study the core and pangenomes of soil and plant-associated prokaryotes.</title>
        <authorList>
            <person name="Whitman W."/>
        </authorList>
    </citation>
    <scope>NUCLEOTIDE SEQUENCE [LARGE SCALE GENOMIC DNA]</scope>
    <source>
        <strain evidence="2 3">BR 10556</strain>
    </source>
</reference>
<dbReference type="RefSeq" id="WP_080138496.1">
    <property type="nucleotide sequence ID" value="NZ_LWIG01000033.1"/>
</dbReference>
<dbReference type="OrthoDB" id="8242615at2"/>
<gene>
    <name evidence="2" type="ORF">FBZ95_10141</name>
</gene>
<accession>A0A560KK62</accession>
<sequence length="70" mass="7481">MRFIPIMTLLMSASAAAAAAPTHHARAHHSIVVRPAEDAPVPPGWYKFPGWPPIPPSENRNLDPSNFGGG</sequence>
<comment type="caution">
    <text evidence="2">The sequence shown here is derived from an EMBL/GenBank/DDBJ whole genome shotgun (WGS) entry which is preliminary data.</text>
</comment>
<keyword evidence="1" id="KW-0732">Signal</keyword>
<evidence type="ECO:0000256" key="1">
    <source>
        <dbReference type="SAM" id="SignalP"/>
    </source>
</evidence>
<dbReference type="EMBL" id="VITW01000001">
    <property type="protein sequence ID" value="TWB83607.1"/>
    <property type="molecule type" value="Genomic_DNA"/>
</dbReference>
<feature type="chain" id="PRO_5022733024" evidence="1">
    <location>
        <begin position="20"/>
        <end position="70"/>
    </location>
</feature>
<protein>
    <submittedName>
        <fullName evidence="2">Uncharacterized protein</fullName>
    </submittedName>
</protein>
<evidence type="ECO:0000313" key="2">
    <source>
        <dbReference type="EMBL" id="TWB83607.1"/>
    </source>
</evidence>
<evidence type="ECO:0000313" key="3">
    <source>
        <dbReference type="Proteomes" id="UP000315914"/>
    </source>
</evidence>
<feature type="signal peptide" evidence="1">
    <location>
        <begin position="1"/>
        <end position="19"/>
    </location>
</feature>
<proteinExistence type="predicted"/>